<dbReference type="PANTHER" id="PTHR48465">
    <property type="entry name" value="PROTEIN SSUH2 HOMOLOG"/>
    <property type="match status" value="1"/>
</dbReference>
<proteinExistence type="predicted"/>
<feature type="compositionally biased region" description="Basic and acidic residues" evidence="1">
    <location>
        <begin position="1"/>
        <end position="14"/>
    </location>
</feature>
<evidence type="ECO:0000256" key="1">
    <source>
        <dbReference type="SAM" id="MobiDB-lite"/>
    </source>
</evidence>
<gene>
    <name evidence="2" type="ORF">BOX15_Mlig002581g2</name>
</gene>
<keyword evidence="3" id="KW-1185">Reference proteome</keyword>
<comment type="caution">
    <text evidence="2">The sequence shown here is derived from an EMBL/GenBank/DDBJ whole genome shotgun (WGS) entry which is preliminary data.</text>
</comment>
<dbReference type="STRING" id="282301.A0A267FVY7"/>
<dbReference type="AlphaFoldDB" id="A0A267FVY7"/>
<protein>
    <recommendedName>
        <fullName evidence="4">CR-type domain-containing protein</fullName>
    </recommendedName>
</protein>
<dbReference type="PANTHER" id="PTHR48465:SF1">
    <property type="entry name" value="PROTEIN SSUH2 HOMOLOG"/>
    <property type="match status" value="1"/>
</dbReference>
<dbReference type="InterPro" id="IPR052789">
    <property type="entry name" value="SSUH2_homolog"/>
</dbReference>
<evidence type="ECO:0000313" key="3">
    <source>
        <dbReference type="Proteomes" id="UP000215902"/>
    </source>
</evidence>
<feature type="region of interest" description="Disordered" evidence="1">
    <location>
        <begin position="1"/>
        <end position="53"/>
    </location>
</feature>
<dbReference type="EMBL" id="NIVC01000746">
    <property type="protein sequence ID" value="PAA77404.1"/>
    <property type="molecule type" value="Genomic_DNA"/>
</dbReference>
<reference evidence="2 3" key="1">
    <citation type="submission" date="2017-06" db="EMBL/GenBank/DDBJ databases">
        <title>A platform for efficient transgenesis in Macrostomum lignano, a flatworm model organism for stem cell research.</title>
        <authorList>
            <person name="Berezikov E."/>
        </authorList>
    </citation>
    <scope>NUCLEOTIDE SEQUENCE [LARGE SCALE GENOMIC DNA]</scope>
    <source>
        <strain evidence="2">DV1</strain>
        <tissue evidence="2">Whole organism</tissue>
    </source>
</reference>
<name>A0A267FVY7_9PLAT</name>
<organism evidence="2 3">
    <name type="scientific">Macrostomum lignano</name>
    <dbReference type="NCBI Taxonomy" id="282301"/>
    <lineage>
        <taxon>Eukaryota</taxon>
        <taxon>Metazoa</taxon>
        <taxon>Spiralia</taxon>
        <taxon>Lophotrochozoa</taxon>
        <taxon>Platyhelminthes</taxon>
        <taxon>Rhabditophora</taxon>
        <taxon>Macrostomorpha</taxon>
        <taxon>Macrostomida</taxon>
        <taxon>Macrostomidae</taxon>
        <taxon>Macrostomum</taxon>
    </lineage>
</organism>
<dbReference type="Proteomes" id="UP000215902">
    <property type="component" value="Unassembled WGS sequence"/>
</dbReference>
<accession>A0A267FVY7</accession>
<evidence type="ECO:0008006" key="4">
    <source>
        <dbReference type="Google" id="ProtNLM"/>
    </source>
</evidence>
<dbReference type="OrthoDB" id="3355217at2759"/>
<evidence type="ECO:0000313" key="2">
    <source>
        <dbReference type="EMBL" id="PAA77404.1"/>
    </source>
</evidence>
<sequence>MSLADREEREEARGSRAQQQPQSGTIEQAAPDPYECQASHSSRSHPRLQAKPDQMKIMSLSRLDQLLLKLTEEEARELIADHVTRQCCFSARLLKTLTVVSVASHEAFYYTLISWFERHTVKERFVPYHGGPLDSRLNGPEPPTWDLKRPIPAAFTDAQYSLPLPHSEKTLGCPHCFGVGYVNCRRCRRKGNVSCLVCHGHGEELHRCTMCAGRGTVRCPACRGRIGVECPECAGSGRLKRYRVVQVTWGVAFDYVVLNGSDLPSYRLSETDGFVVHRQVGPRVGLSEAAFPLSLVMACEVLVNRQLATAGPDTRVLLQKHIVRLIPLSQCDYRWSGADPKLRRFFVYGRERRVHREKAPTPLCTLRDALLDRGLRAKAAKAAAVAAPPSTQPQPTPAAGNPTHSIAVCSVL</sequence>